<feature type="transmembrane region" description="Helical" evidence="3">
    <location>
        <begin position="112"/>
        <end position="133"/>
    </location>
</feature>
<dbReference type="SMART" id="SM00219">
    <property type="entry name" value="TyrKc"/>
    <property type="match status" value="1"/>
</dbReference>
<feature type="transmembrane region" description="Helical" evidence="3">
    <location>
        <begin position="69"/>
        <end position="92"/>
    </location>
</feature>
<dbReference type="GO" id="GO:0005524">
    <property type="term" value="F:ATP binding"/>
    <property type="evidence" value="ECO:0007669"/>
    <property type="project" value="UniProtKB-KW"/>
</dbReference>
<dbReference type="Gene3D" id="1.10.510.10">
    <property type="entry name" value="Transferase(Phosphotransferase) domain 1"/>
    <property type="match status" value="1"/>
</dbReference>
<evidence type="ECO:0000256" key="2">
    <source>
        <dbReference type="ARBA" id="ARBA00022840"/>
    </source>
</evidence>
<evidence type="ECO:0000256" key="3">
    <source>
        <dbReference type="SAM" id="Phobius"/>
    </source>
</evidence>
<dbReference type="InterPro" id="IPR011009">
    <property type="entry name" value="Kinase-like_dom_sf"/>
</dbReference>
<keyword evidence="1" id="KW-0547">Nucleotide-binding</keyword>
<reference evidence="5 6" key="1">
    <citation type="submission" date="2018-08" db="EMBL/GenBank/DDBJ databases">
        <title>Aphanomyces genome sequencing and annotation.</title>
        <authorList>
            <person name="Minardi D."/>
            <person name="Oidtmann B."/>
            <person name="Van Der Giezen M."/>
            <person name="Studholme D.J."/>
        </authorList>
    </citation>
    <scope>NUCLEOTIDE SEQUENCE [LARGE SCALE GENOMIC DNA]</scope>
    <source>
        <strain evidence="5 6">NJM0002</strain>
    </source>
</reference>
<evidence type="ECO:0000256" key="1">
    <source>
        <dbReference type="ARBA" id="ARBA00022741"/>
    </source>
</evidence>
<protein>
    <recommendedName>
        <fullName evidence="4">Protein kinase domain-containing protein</fullName>
    </recommendedName>
</protein>
<keyword evidence="3" id="KW-0472">Membrane</keyword>
<dbReference type="InterPro" id="IPR020635">
    <property type="entry name" value="Tyr_kinase_cat_dom"/>
</dbReference>
<dbReference type="Proteomes" id="UP000285060">
    <property type="component" value="Unassembled WGS sequence"/>
</dbReference>
<dbReference type="InterPro" id="IPR001245">
    <property type="entry name" value="Ser-Thr/Tyr_kinase_cat_dom"/>
</dbReference>
<comment type="caution">
    <text evidence="5">The sequence shown here is derived from an EMBL/GenBank/DDBJ whole genome shotgun (WGS) entry which is preliminary data.</text>
</comment>
<proteinExistence type="predicted"/>
<dbReference type="VEuPathDB" id="FungiDB:H310_05104"/>
<dbReference type="InterPro" id="IPR050198">
    <property type="entry name" value="Non-receptor_tyrosine_kinases"/>
</dbReference>
<dbReference type="InterPro" id="IPR000719">
    <property type="entry name" value="Prot_kinase_dom"/>
</dbReference>
<dbReference type="PROSITE" id="PS50011">
    <property type="entry name" value="PROTEIN_KINASE_DOM"/>
    <property type="match status" value="1"/>
</dbReference>
<dbReference type="AlphaFoldDB" id="A0A418AMM8"/>
<dbReference type="SUPFAM" id="SSF56112">
    <property type="entry name" value="Protein kinase-like (PK-like)"/>
    <property type="match status" value="1"/>
</dbReference>
<dbReference type="EMBL" id="QUSY01001060">
    <property type="protein sequence ID" value="RHY26205.1"/>
    <property type="molecule type" value="Genomic_DNA"/>
</dbReference>
<organism evidence="5 6">
    <name type="scientific">Aphanomyces invadans</name>
    <dbReference type="NCBI Taxonomy" id="157072"/>
    <lineage>
        <taxon>Eukaryota</taxon>
        <taxon>Sar</taxon>
        <taxon>Stramenopiles</taxon>
        <taxon>Oomycota</taxon>
        <taxon>Saprolegniomycetes</taxon>
        <taxon>Saprolegniales</taxon>
        <taxon>Verrucalvaceae</taxon>
        <taxon>Aphanomyces</taxon>
    </lineage>
</organism>
<evidence type="ECO:0000313" key="5">
    <source>
        <dbReference type="EMBL" id="RHY26205.1"/>
    </source>
</evidence>
<keyword evidence="3" id="KW-0812">Transmembrane</keyword>
<keyword evidence="2" id="KW-0067">ATP-binding</keyword>
<dbReference type="Gene3D" id="3.30.200.20">
    <property type="entry name" value="Phosphorylase Kinase, domain 1"/>
    <property type="match status" value="1"/>
</dbReference>
<sequence>MQRTGDFHDRVQGLVSIYRRSWLALYKFDAYDLCWYDRRLVHELHVPRDEDEVANPWPQLGYLYLWRGLVGSCTAIVPTAFWAISVFYFVGFFNTPSSTTDSMDPTTLTPPWVYLLHGCAYISLGIACANALIPWCIRWCVQSNVLLFPSVNYNLHYDQAAPLVEKAHRRSSRTNSATSTTQRSFLDTVNGLEPVVAVELKNGHEHAIAREVTLQCLALIDELLELFHEHVSPPAWPSTLLDWIESTLTNLRGTFTKLDDPQLTALQNRDSLVDLGDLNVMHDMPTRQKRPTALTQLDPDTEYHELSPTAAGGSAPAMYGDLSPRASPSIESVHGVFRSIGAAHPTDHDQVAHLDAVHFQAYAPPIVAAMSTFEFAIWAFLVHQRDDVREHAVTSALSREVLLPVRRGALVHVTLQVPDGFVLVDEPTKALDWQGDITNVQYQVRCPSSATAGQAMFQATIVVGAKVMMLRAYLFVSATRMNDDDDDVVAALSCELEPLEASFHEISFDELALHDGALVGSGHYGDAVRATYRGKEVLKTLRWDAVDGTSADVVESFRHEAAVLNMFGHHPNIVPFVGAATDESKPLALVTEYLPYGSIADTFAKSSLSVAQKETILYDAAAGLLNVHEGGFVHRDVAARNVLIDPRGRGKLCDFGLCRRVDAAMGGSHFERGEFPLRYMAPESLQPPHAFSYQSDAYMFGVLMWETFTEQTPFASLAPREAAALVLEGHRLECNKDVAVIPLKYQRLIEGCFADDPSKRVSMVDLVHALGRFNVV</sequence>
<evidence type="ECO:0000313" key="6">
    <source>
        <dbReference type="Proteomes" id="UP000285060"/>
    </source>
</evidence>
<keyword evidence="6" id="KW-1185">Reference proteome</keyword>
<dbReference type="InterPro" id="IPR008266">
    <property type="entry name" value="Tyr_kinase_AS"/>
</dbReference>
<accession>A0A418AMM8</accession>
<feature type="domain" description="Protein kinase" evidence="4">
    <location>
        <begin position="513"/>
        <end position="771"/>
    </location>
</feature>
<name>A0A418AMM8_9STRA</name>
<dbReference type="Pfam" id="PF07714">
    <property type="entry name" value="PK_Tyr_Ser-Thr"/>
    <property type="match status" value="1"/>
</dbReference>
<dbReference type="GO" id="GO:0004713">
    <property type="term" value="F:protein tyrosine kinase activity"/>
    <property type="evidence" value="ECO:0007669"/>
    <property type="project" value="InterPro"/>
</dbReference>
<gene>
    <name evidence="5" type="ORF">DYB32_007806</name>
</gene>
<dbReference type="PANTHER" id="PTHR24418">
    <property type="entry name" value="TYROSINE-PROTEIN KINASE"/>
    <property type="match status" value="1"/>
</dbReference>
<dbReference type="PROSITE" id="PS00109">
    <property type="entry name" value="PROTEIN_KINASE_TYR"/>
    <property type="match status" value="1"/>
</dbReference>
<keyword evidence="3" id="KW-1133">Transmembrane helix</keyword>
<evidence type="ECO:0000259" key="4">
    <source>
        <dbReference type="PROSITE" id="PS50011"/>
    </source>
</evidence>